<organism evidence="18 19">
    <name type="scientific">Rhodothermus marinus (strain ATCC 43812 / DSM 4252 / R-10)</name>
    <name type="common">Rhodothermus obamensis</name>
    <dbReference type="NCBI Taxonomy" id="518766"/>
    <lineage>
        <taxon>Bacteria</taxon>
        <taxon>Pseudomonadati</taxon>
        <taxon>Rhodothermota</taxon>
        <taxon>Rhodothermia</taxon>
        <taxon>Rhodothermales</taxon>
        <taxon>Rhodothermaceae</taxon>
        <taxon>Rhodothermus</taxon>
    </lineage>
</organism>
<dbReference type="PANTHER" id="PTHR42743:SF11">
    <property type="entry name" value="AMINODEOXYCHORISMATE LYASE"/>
    <property type="match status" value="1"/>
</dbReference>
<evidence type="ECO:0000256" key="14">
    <source>
        <dbReference type="ARBA" id="ARBA00049229"/>
    </source>
</evidence>
<evidence type="ECO:0000256" key="3">
    <source>
        <dbReference type="ARBA" id="ARBA00004824"/>
    </source>
</evidence>
<dbReference type="GO" id="GO:0052655">
    <property type="term" value="F:L-valine-2-oxoglutarate transaminase activity"/>
    <property type="evidence" value="ECO:0007669"/>
    <property type="project" value="RHEA"/>
</dbReference>
<dbReference type="eggNOG" id="COG0115">
    <property type="taxonomic scope" value="Bacteria"/>
</dbReference>
<comment type="catalytic activity">
    <reaction evidence="13 17">
        <text>L-isoleucine + 2-oxoglutarate = (S)-3-methyl-2-oxopentanoate + L-glutamate</text>
        <dbReference type="Rhea" id="RHEA:24801"/>
        <dbReference type="ChEBI" id="CHEBI:16810"/>
        <dbReference type="ChEBI" id="CHEBI:29985"/>
        <dbReference type="ChEBI" id="CHEBI:35146"/>
        <dbReference type="ChEBI" id="CHEBI:58045"/>
        <dbReference type="EC" id="2.6.1.42"/>
    </reaction>
</comment>
<dbReference type="InterPro" id="IPR043132">
    <property type="entry name" value="BCAT-like_C"/>
</dbReference>
<comment type="function">
    <text evidence="2 17">Acts on leucine, isoleucine and valine.</text>
</comment>
<evidence type="ECO:0000256" key="10">
    <source>
        <dbReference type="ARBA" id="ARBA00022898"/>
    </source>
</evidence>
<evidence type="ECO:0000256" key="2">
    <source>
        <dbReference type="ARBA" id="ARBA00003109"/>
    </source>
</evidence>
<comment type="pathway">
    <text evidence="3 17">Amino-acid biosynthesis; L-isoleucine biosynthesis; L-isoleucine from 2-oxobutanoate: step 4/4.</text>
</comment>
<dbReference type="PROSITE" id="PS00770">
    <property type="entry name" value="AA_TRANSFER_CLASS_4"/>
    <property type="match status" value="1"/>
</dbReference>
<evidence type="ECO:0000256" key="7">
    <source>
        <dbReference type="ARBA" id="ARBA00022576"/>
    </source>
</evidence>
<dbReference type="NCBIfam" id="NF005146">
    <property type="entry name" value="PRK06606.1"/>
    <property type="match status" value="1"/>
</dbReference>
<evidence type="ECO:0000256" key="1">
    <source>
        <dbReference type="ARBA" id="ARBA00001933"/>
    </source>
</evidence>
<evidence type="ECO:0000313" key="18">
    <source>
        <dbReference type="EMBL" id="ACY49551.1"/>
    </source>
</evidence>
<dbReference type="KEGG" id="rmr:Rmar_2679"/>
<dbReference type="OrthoDB" id="9804984at2"/>
<comment type="pathway">
    <text evidence="5 17">Amino-acid biosynthesis; L-leucine biosynthesis; L-leucine from 3-methyl-2-oxobutanoate: step 4/4.</text>
</comment>
<dbReference type="GO" id="GO:0005829">
    <property type="term" value="C:cytosol"/>
    <property type="evidence" value="ECO:0007669"/>
    <property type="project" value="TreeGrafter"/>
</dbReference>
<dbReference type="UniPathway" id="UPA00049">
    <property type="reaction ID" value="UER00062"/>
</dbReference>
<dbReference type="GO" id="GO:0009099">
    <property type="term" value="P:L-valine biosynthetic process"/>
    <property type="evidence" value="ECO:0007669"/>
    <property type="project" value="UniProtKB-UniPathway"/>
</dbReference>
<evidence type="ECO:0000256" key="11">
    <source>
        <dbReference type="ARBA" id="ARBA00023304"/>
    </source>
</evidence>
<evidence type="ECO:0000313" key="19">
    <source>
        <dbReference type="Proteomes" id="UP000002221"/>
    </source>
</evidence>
<evidence type="ECO:0000256" key="5">
    <source>
        <dbReference type="ARBA" id="ARBA00005072"/>
    </source>
</evidence>
<evidence type="ECO:0000256" key="16">
    <source>
        <dbReference type="RuleBase" id="RU004516"/>
    </source>
</evidence>
<dbReference type="AlphaFoldDB" id="D0MGI8"/>
<keyword evidence="10 16" id="KW-0663">Pyridoxal phosphate</keyword>
<dbReference type="PANTHER" id="PTHR42743">
    <property type="entry name" value="AMINO-ACID AMINOTRANSFERASE"/>
    <property type="match status" value="1"/>
</dbReference>
<dbReference type="InterPro" id="IPR033939">
    <property type="entry name" value="BCAT_family"/>
</dbReference>
<dbReference type="InterPro" id="IPR018300">
    <property type="entry name" value="Aminotrans_IV_CS"/>
</dbReference>
<evidence type="ECO:0000256" key="4">
    <source>
        <dbReference type="ARBA" id="ARBA00004931"/>
    </source>
</evidence>
<keyword evidence="11 17" id="KW-0100">Branched-chain amino acid biosynthesis</keyword>
<evidence type="ECO:0000256" key="17">
    <source>
        <dbReference type="RuleBase" id="RU364094"/>
    </source>
</evidence>
<evidence type="ECO:0000256" key="9">
    <source>
        <dbReference type="ARBA" id="ARBA00022679"/>
    </source>
</evidence>
<evidence type="ECO:0000256" key="15">
    <source>
        <dbReference type="RuleBase" id="RU004106"/>
    </source>
</evidence>
<proteinExistence type="inferred from homology"/>
<dbReference type="GO" id="GO:0009097">
    <property type="term" value="P:isoleucine biosynthetic process"/>
    <property type="evidence" value="ECO:0007669"/>
    <property type="project" value="UniProtKB-UniPathway"/>
</dbReference>
<dbReference type="FunFam" id="3.20.10.10:FF:000001">
    <property type="entry name" value="Branched-chain-amino-acid aminotransferase"/>
    <property type="match status" value="1"/>
</dbReference>
<dbReference type="Pfam" id="PF01063">
    <property type="entry name" value="Aminotran_4"/>
    <property type="match status" value="1"/>
</dbReference>
<dbReference type="Gene3D" id="3.30.470.10">
    <property type="match status" value="1"/>
</dbReference>
<dbReference type="UniPathway" id="UPA00047">
    <property type="reaction ID" value="UER00058"/>
</dbReference>
<dbReference type="GO" id="GO:0052654">
    <property type="term" value="F:L-leucine-2-oxoglutarate transaminase activity"/>
    <property type="evidence" value="ECO:0007669"/>
    <property type="project" value="RHEA"/>
</dbReference>
<dbReference type="InterPro" id="IPR001544">
    <property type="entry name" value="Aminotrans_IV"/>
</dbReference>
<keyword evidence="19" id="KW-1185">Reference proteome</keyword>
<dbReference type="Proteomes" id="UP000002221">
    <property type="component" value="Chromosome"/>
</dbReference>
<dbReference type="STRING" id="518766.Rmar_2679"/>
<keyword evidence="7 17" id="KW-0032">Aminotransferase</keyword>
<dbReference type="GO" id="GO:0009098">
    <property type="term" value="P:L-leucine biosynthetic process"/>
    <property type="evidence" value="ECO:0007669"/>
    <property type="project" value="UniProtKB-UniPathway"/>
</dbReference>
<dbReference type="HOGENOM" id="CLU_020844_3_1_10"/>
<evidence type="ECO:0000256" key="6">
    <source>
        <dbReference type="ARBA" id="ARBA00009320"/>
    </source>
</evidence>
<comment type="cofactor">
    <cofactor evidence="1 16">
        <name>pyridoxal 5'-phosphate</name>
        <dbReference type="ChEBI" id="CHEBI:597326"/>
    </cofactor>
</comment>
<dbReference type="EC" id="2.6.1.42" evidence="17"/>
<dbReference type="InterPro" id="IPR036038">
    <property type="entry name" value="Aminotransferase-like"/>
</dbReference>
<comment type="similarity">
    <text evidence="6 15">Belongs to the class-IV pyridoxal-phosphate-dependent aminotransferase family.</text>
</comment>
<dbReference type="InterPro" id="IPR043131">
    <property type="entry name" value="BCAT-like_N"/>
</dbReference>
<dbReference type="UniPathway" id="UPA00048">
    <property type="reaction ID" value="UER00073"/>
</dbReference>
<keyword evidence="9 17" id="KW-0808">Transferase</keyword>
<comment type="catalytic activity">
    <reaction evidence="12 17">
        <text>L-valine + 2-oxoglutarate = 3-methyl-2-oxobutanoate + L-glutamate</text>
        <dbReference type="Rhea" id="RHEA:24813"/>
        <dbReference type="ChEBI" id="CHEBI:11851"/>
        <dbReference type="ChEBI" id="CHEBI:16810"/>
        <dbReference type="ChEBI" id="CHEBI:29985"/>
        <dbReference type="ChEBI" id="CHEBI:57762"/>
        <dbReference type="EC" id="2.6.1.42"/>
    </reaction>
</comment>
<comment type="pathway">
    <text evidence="4 17">Amino-acid biosynthesis; L-valine biosynthesis; L-valine from pyruvate: step 4/4.</text>
</comment>
<protein>
    <recommendedName>
        <fullName evidence="17">Branched-chain-amino-acid aminotransferase</fullName>
        <shortName evidence="17">BCAT</shortName>
        <ecNumber evidence="17">2.6.1.42</ecNumber>
    </recommendedName>
</protein>
<dbReference type="InterPro" id="IPR050571">
    <property type="entry name" value="Class-IV_PLP-Dep_Aminotrnsfr"/>
</dbReference>
<name>D0MGI8_RHOM4</name>
<gene>
    <name evidence="17" type="primary">ilvE</name>
    <name evidence="18" type="ordered locus">Rmar_2679</name>
</gene>
<evidence type="ECO:0000256" key="12">
    <source>
        <dbReference type="ARBA" id="ARBA00048212"/>
    </source>
</evidence>
<reference evidence="18 19" key="1">
    <citation type="journal article" date="2009" name="Stand. Genomic Sci.">
        <title>Complete genome sequence of Rhodothermus marinus type strain (R-10).</title>
        <authorList>
            <person name="Nolan M."/>
            <person name="Tindall B.J."/>
            <person name="Pomrenke H."/>
            <person name="Lapidus A."/>
            <person name="Copeland A."/>
            <person name="Glavina Del Rio T."/>
            <person name="Lucas S."/>
            <person name="Chen F."/>
            <person name="Tice H."/>
            <person name="Cheng J.F."/>
            <person name="Saunders E."/>
            <person name="Han C."/>
            <person name="Bruce D."/>
            <person name="Goodwin L."/>
            <person name="Chain P."/>
            <person name="Pitluck S."/>
            <person name="Ovchinikova G."/>
            <person name="Pati A."/>
            <person name="Ivanova N."/>
            <person name="Mavromatis K."/>
            <person name="Chen A."/>
            <person name="Palaniappan K."/>
            <person name="Land M."/>
            <person name="Hauser L."/>
            <person name="Chang Y.J."/>
            <person name="Jeffries C.D."/>
            <person name="Brettin T."/>
            <person name="Goker M."/>
            <person name="Bristow J."/>
            <person name="Eisen J.A."/>
            <person name="Markowitz V."/>
            <person name="Hugenholtz P."/>
            <person name="Kyrpides N.C."/>
            <person name="Klenk H.P."/>
            <person name="Detter J.C."/>
        </authorList>
    </citation>
    <scope>NUCLEOTIDE SEQUENCE [LARGE SCALE GENOMIC DNA]</scope>
    <source>
        <strain evidence="19">ATCC 43812 / DSM 4252 / R-10</strain>
    </source>
</reference>
<comment type="catalytic activity">
    <reaction evidence="14 17">
        <text>L-leucine + 2-oxoglutarate = 4-methyl-2-oxopentanoate + L-glutamate</text>
        <dbReference type="Rhea" id="RHEA:18321"/>
        <dbReference type="ChEBI" id="CHEBI:16810"/>
        <dbReference type="ChEBI" id="CHEBI:17865"/>
        <dbReference type="ChEBI" id="CHEBI:29985"/>
        <dbReference type="ChEBI" id="CHEBI:57427"/>
        <dbReference type="EC" id="2.6.1.42"/>
    </reaction>
</comment>
<evidence type="ECO:0000256" key="13">
    <source>
        <dbReference type="ARBA" id="ARBA00048798"/>
    </source>
</evidence>
<sequence>MDRHPIWFNGKLVPFEEAKIHVLSHVVHYGSSVFEGIRCYNTARGPAVFRLREHMRRLLDSARIYRMEVPYTLEELEAAALETIRASGLKACYIRPVVFRGMGSLGVNPLKNPVEVAIAVWDWGAYLGDEALEQGVDVQVSTWNRMAPNTLPAMAKAGANYANAALVKMEAVLNGYSEGIMLSVDGYVAEGSGENLFLVRDGVIYTAPLTLSILPGITRDAVITLARDLGYTVIEQPIPREALYIADELFFTGTAAEITPIRSVDRYTIGQGRRGPVTEALQRAFFEIVREGKDPYGWLTFVEVPREASVSS</sequence>
<dbReference type="SUPFAM" id="SSF56752">
    <property type="entry name" value="D-aminoacid aminotransferase-like PLP-dependent enzymes"/>
    <property type="match status" value="1"/>
</dbReference>
<dbReference type="RefSeq" id="WP_012845161.1">
    <property type="nucleotide sequence ID" value="NC_013501.1"/>
</dbReference>
<dbReference type="NCBIfam" id="TIGR01122">
    <property type="entry name" value="ilvE_I"/>
    <property type="match status" value="1"/>
</dbReference>
<dbReference type="GO" id="GO:0052656">
    <property type="term" value="F:L-isoleucine-2-oxoglutarate transaminase activity"/>
    <property type="evidence" value="ECO:0007669"/>
    <property type="project" value="RHEA"/>
</dbReference>
<accession>D0MGI8</accession>
<evidence type="ECO:0000256" key="8">
    <source>
        <dbReference type="ARBA" id="ARBA00022605"/>
    </source>
</evidence>
<dbReference type="CDD" id="cd01557">
    <property type="entry name" value="BCAT_beta_family"/>
    <property type="match status" value="1"/>
</dbReference>
<keyword evidence="8 17" id="KW-0028">Amino-acid biosynthesis</keyword>
<dbReference type="InterPro" id="IPR005785">
    <property type="entry name" value="B_amino_transI"/>
</dbReference>
<dbReference type="Gene3D" id="3.20.10.10">
    <property type="entry name" value="D-amino Acid Aminotransferase, subunit A, domain 2"/>
    <property type="match status" value="1"/>
</dbReference>
<dbReference type="EMBL" id="CP001807">
    <property type="protein sequence ID" value="ACY49551.1"/>
    <property type="molecule type" value="Genomic_DNA"/>
</dbReference>